<reference evidence="8 9" key="1">
    <citation type="submission" date="2019-06" db="EMBL/GenBank/DDBJ databases">
        <title>Sequencing the genomes of 1000 actinobacteria strains.</title>
        <authorList>
            <person name="Klenk H.-P."/>
        </authorList>
    </citation>
    <scope>NUCLEOTIDE SEQUENCE [LARGE SCALE GENOMIC DNA]</scope>
    <source>
        <strain evidence="8 9">DSM 45015</strain>
    </source>
</reference>
<sequence length="349" mass="37957">MSRPRNNPNSRGGRDDGQGGPRGGQKRPPHRDTRASNERAQQQRGNPSGNNASRSSSGGPKAHGNRGGSGGRESELSVAARQRLEALRSEHDPSDDDKPDADRDTYVDVPGGIRLQKALAQAGVASRRASEDMIASGRVAVDGHTVRRFGARVDPQSSEIRVDGMLVATAPDLLYYALHKPRGVISTMWDPHGRPTLADYTESEERLFHVGRLDTDTEGLILLTNDGELTNRLTHPSYEISKTYLAKVPGPVPNRVVKQIRKGVELDDGWVKVDSFRALDNLEPTALVEVRLHEGRKHIVRRLLKAVGHPVSELARTEIGPIGLNALKPGTSRALTAKEISELYTAAGM</sequence>
<feature type="region of interest" description="Disordered" evidence="6">
    <location>
        <begin position="1"/>
        <end position="78"/>
    </location>
</feature>
<evidence type="ECO:0000256" key="1">
    <source>
        <dbReference type="ARBA" id="ARBA00000073"/>
    </source>
</evidence>
<gene>
    <name evidence="8" type="ORF">FHX37_1397</name>
</gene>
<dbReference type="AlphaFoldDB" id="A0A543NI33"/>
<feature type="domain" description="RNA-binding S4" evidence="7">
    <location>
        <begin position="113"/>
        <end position="179"/>
    </location>
</feature>
<dbReference type="InterPro" id="IPR050343">
    <property type="entry name" value="RsuA_PseudoU_synthase"/>
</dbReference>
<evidence type="ECO:0000256" key="2">
    <source>
        <dbReference type="ARBA" id="ARBA00008348"/>
    </source>
</evidence>
<evidence type="ECO:0000313" key="8">
    <source>
        <dbReference type="EMBL" id="TQN31491.1"/>
    </source>
</evidence>
<evidence type="ECO:0000313" key="9">
    <source>
        <dbReference type="Proteomes" id="UP000317422"/>
    </source>
</evidence>
<dbReference type="InterPro" id="IPR042092">
    <property type="entry name" value="PsdUridine_s_RsuA/RluB/E/F_cat"/>
</dbReference>
<evidence type="ECO:0000256" key="6">
    <source>
        <dbReference type="SAM" id="MobiDB-lite"/>
    </source>
</evidence>
<dbReference type="InterPro" id="IPR018496">
    <property type="entry name" value="PsdUridine_synth_RsuA/RluB_CS"/>
</dbReference>
<dbReference type="InterPro" id="IPR002942">
    <property type="entry name" value="S4_RNA-bd"/>
</dbReference>
<dbReference type="InterPro" id="IPR036986">
    <property type="entry name" value="S4_RNA-bd_sf"/>
</dbReference>
<dbReference type="InterPro" id="IPR020094">
    <property type="entry name" value="TruA/RsuA/RluB/E/F_N"/>
</dbReference>
<feature type="compositionally biased region" description="Low complexity" evidence="6">
    <location>
        <begin position="1"/>
        <end position="11"/>
    </location>
</feature>
<proteinExistence type="inferred from homology"/>
<dbReference type="EMBL" id="VFQC01000001">
    <property type="protein sequence ID" value="TQN31491.1"/>
    <property type="molecule type" value="Genomic_DNA"/>
</dbReference>
<evidence type="ECO:0000256" key="4">
    <source>
        <dbReference type="PROSITE-ProRule" id="PRU00182"/>
    </source>
</evidence>
<dbReference type="SUPFAM" id="SSF55120">
    <property type="entry name" value="Pseudouridine synthase"/>
    <property type="match status" value="1"/>
</dbReference>
<organism evidence="8 9">
    <name type="scientific">Haloactinospora alba</name>
    <dbReference type="NCBI Taxonomy" id="405555"/>
    <lineage>
        <taxon>Bacteria</taxon>
        <taxon>Bacillati</taxon>
        <taxon>Actinomycetota</taxon>
        <taxon>Actinomycetes</taxon>
        <taxon>Streptosporangiales</taxon>
        <taxon>Nocardiopsidaceae</taxon>
        <taxon>Haloactinospora</taxon>
    </lineage>
</organism>
<evidence type="ECO:0000256" key="3">
    <source>
        <dbReference type="ARBA" id="ARBA00023235"/>
    </source>
</evidence>
<feature type="compositionally biased region" description="Low complexity" evidence="6">
    <location>
        <begin position="44"/>
        <end position="60"/>
    </location>
</feature>
<dbReference type="Gene3D" id="3.30.70.580">
    <property type="entry name" value="Pseudouridine synthase I, catalytic domain, N-terminal subdomain"/>
    <property type="match status" value="1"/>
</dbReference>
<dbReference type="Proteomes" id="UP000317422">
    <property type="component" value="Unassembled WGS sequence"/>
</dbReference>
<name>A0A543NI33_9ACTN</name>
<dbReference type="PANTHER" id="PTHR47683:SF2">
    <property type="entry name" value="RNA-BINDING S4 DOMAIN-CONTAINING PROTEIN"/>
    <property type="match status" value="1"/>
</dbReference>
<keyword evidence="3 5" id="KW-0413">Isomerase</keyword>
<dbReference type="PROSITE" id="PS50889">
    <property type="entry name" value="S4"/>
    <property type="match status" value="1"/>
</dbReference>
<dbReference type="OrthoDB" id="9807213at2"/>
<keyword evidence="4" id="KW-0694">RNA-binding</keyword>
<dbReference type="Gene3D" id="3.10.290.10">
    <property type="entry name" value="RNA-binding S4 domain"/>
    <property type="match status" value="1"/>
</dbReference>
<comment type="catalytic activity">
    <reaction evidence="1">
        <text>a uridine in RNA = a pseudouridine in RNA</text>
        <dbReference type="Rhea" id="RHEA:48348"/>
        <dbReference type="Rhea" id="RHEA-COMP:12068"/>
        <dbReference type="Rhea" id="RHEA-COMP:12069"/>
        <dbReference type="ChEBI" id="CHEBI:65314"/>
        <dbReference type="ChEBI" id="CHEBI:65315"/>
    </reaction>
</comment>
<dbReference type="EC" id="5.4.99.-" evidence="5"/>
<dbReference type="InterPro" id="IPR020103">
    <property type="entry name" value="PsdUridine_synth_cat_dom_sf"/>
</dbReference>
<dbReference type="SMART" id="SM00363">
    <property type="entry name" value="S4"/>
    <property type="match status" value="1"/>
</dbReference>
<dbReference type="InterPro" id="IPR006145">
    <property type="entry name" value="PsdUridine_synth_RsuA/RluA"/>
</dbReference>
<accession>A0A543NI33</accession>
<keyword evidence="9" id="KW-1185">Reference proteome</keyword>
<comment type="caution">
    <text evidence="8">The sequence shown here is derived from an EMBL/GenBank/DDBJ whole genome shotgun (WGS) entry which is preliminary data.</text>
</comment>
<dbReference type="Pfam" id="PF00849">
    <property type="entry name" value="PseudoU_synth_2"/>
    <property type="match status" value="1"/>
</dbReference>
<dbReference type="Pfam" id="PF01479">
    <property type="entry name" value="S4"/>
    <property type="match status" value="1"/>
</dbReference>
<comment type="similarity">
    <text evidence="2 5">Belongs to the pseudouridine synthase RsuA family.</text>
</comment>
<dbReference type="Gene3D" id="3.30.70.1560">
    <property type="entry name" value="Alpha-L RNA-binding motif"/>
    <property type="match status" value="1"/>
</dbReference>
<evidence type="ECO:0000259" key="7">
    <source>
        <dbReference type="SMART" id="SM00363"/>
    </source>
</evidence>
<dbReference type="CDD" id="cd02870">
    <property type="entry name" value="PseudoU_synth_RsuA_like"/>
    <property type="match status" value="1"/>
</dbReference>
<dbReference type="CDD" id="cd00165">
    <property type="entry name" value="S4"/>
    <property type="match status" value="1"/>
</dbReference>
<dbReference type="PROSITE" id="PS01149">
    <property type="entry name" value="PSI_RSU"/>
    <property type="match status" value="1"/>
</dbReference>
<dbReference type="GO" id="GO:0000455">
    <property type="term" value="P:enzyme-directed rRNA pseudouridine synthesis"/>
    <property type="evidence" value="ECO:0007669"/>
    <property type="project" value="UniProtKB-ARBA"/>
</dbReference>
<dbReference type="GO" id="GO:0120159">
    <property type="term" value="F:rRNA pseudouridine synthase activity"/>
    <property type="evidence" value="ECO:0007669"/>
    <property type="project" value="UniProtKB-ARBA"/>
</dbReference>
<dbReference type="SUPFAM" id="SSF55174">
    <property type="entry name" value="Alpha-L RNA-binding motif"/>
    <property type="match status" value="1"/>
</dbReference>
<evidence type="ECO:0000256" key="5">
    <source>
        <dbReference type="RuleBase" id="RU003887"/>
    </source>
</evidence>
<dbReference type="NCBIfam" id="TIGR00093">
    <property type="entry name" value="pseudouridine synthase"/>
    <property type="match status" value="1"/>
</dbReference>
<dbReference type="InterPro" id="IPR000748">
    <property type="entry name" value="PsdUridine_synth_RsuA/RluB/E/F"/>
</dbReference>
<protein>
    <recommendedName>
        <fullName evidence="5">Pseudouridine synthase</fullName>
        <ecNumber evidence="5">5.4.99.-</ecNumber>
    </recommendedName>
</protein>
<dbReference type="PANTHER" id="PTHR47683">
    <property type="entry name" value="PSEUDOURIDINE SYNTHASE FAMILY PROTEIN-RELATED"/>
    <property type="match status" value="1"/>
</dbReference>
<dbReference type="GO" id="GO:0003723">
    <property type="term" value="F:RNA binding"/>
    <property type="evidence" value="ECO:0007669"/>
    <property type="project" value="UniProtKB-KW"/>
</dbReference>
<dbReference type="RefSeq" id="WP_141922874.1">
    <property type="nucleotide sequence ID" value="NZ_VFQC01000001.1"/>
</dbReference>
<dbReference type="FunFam" id="3.10.290.10:FF:000003">
    <property type="entry name" value="Pseudouridine synthase"/>
    <property type="match status" value="1"/>
</dbReference>